<name>A0A845I760_9BURK</name>
<proteinExistence type="predicted"/>
<dbReference type="EMBL" id="WWCL01000008">
    <property type="protein sequence ID" value="MYN47678.1"/>
    <property type="molecule type" value="Genomic_DNA"/>
</dbReference>
<dbReference type="PROSITE" id="PS51257">
    <property type="entry name" value="PROKAR_LIPOPROTEIN"/>
    <property type="match status" value="1"/>
</dbReference>
<protein>
    <recommendedName>
        <fullName evidence="3">Lipoprotein</fullName>
    </recommendedName>
</protein>
<reference evidence="1" key="1">
    <citation type="submission" date="2019-12" db="EMBL/GenBank/DDBJ databases">
        <title>Novel species isolated from a subtropical stream in China.</title>
        <authorList>
            <person name="Lu H."/>
        </authorList>
    </citation>
    <scope>NUCLEOTIDE SEQUENCE [LARGE SCALE GENOMIC DNA]</scope>
    <source>
        <strain evidence="1">FT93W</strain>
    </source>
</reference>
<dbReference type="AlphaFoldDB" id="A0A845I760"/>
<dbReference type="Proteomes" id="UP000444316">
    <property type="component" value="Unassembled WGS sequence"/>
</dbReference>
<evidence type="ECO:0000313" key="2">
    <source>
        <dbReference type="Proteomes" id="UP000444316"/>
    </source>
</evidence>
<accession>A0A845I760</accession>
<keyword evidence="2" id="KW-1185">Reference proteome</keyword>
<dbReference type="RefSeq" id="WP_161037059.1">
    <property type="nucleotide sequence ID" value="NZ_WWCL01000008.1"/>
</dbReference>
<gene>
    <name evidence="1" type="ORF">GTP23_21810</name>
</gene>
<organism evidence="1 2">
    <name type="scientific">Duganella fentianensis</name>
    <dbReference type="NCBI Taxonomy" id="2692177"/>
    <lineage>
        <taxon>Bacteria</taxon>
        <taxon>Pseudomonadati</taxon>
        <taxon>Pseudomonadota</taxon>
        <taxon>Betaproteobacteria</taxon>
        <taxon>Burkholderiales</taxon>
        <taxon>Oxalobacteraceae</taxon>
        <taxon>Telluria group</taxon>
        <taxon>Duganella</taxon>
    </lineage>
</organism>
<evidence type="ECO:0000313" key="1">
    <source>
        <dbReference type="EMBL" id="MYN47678.1"/>
    </source>
</evidence>
<evidence type="ECO:0008006" key="3">
    <source>
        <dbReference type="Google" id="ProtNLM"/>
    </source>
</evidence>
<sequence length="130" mass="13830">MKKQVLVILAGFVVTGCATTYDVDHSYKQGWRIAEVQQIGGANTQFGSAGLDCRAMGTAPKNNDYAYVQFDFSPIAGKYFYHGPTVRHAIVPLANGTGVKEGSHVLFNIHDCKLALAGISSTATTPPPLG</sequence>
<comment type="caution">
    <text evidence="1">The sequence shown here is derived from an EMBL/GenBank/DDBJ whole genome shotgun (WGS) entry which is preliminary data.</text>
</comment>